<evidence type="ECO:0000313" key="1">
    <source>
        <dbReference type="EMBL" id="SDW81597.1"/>
    </source>
</evidence>
<dbReference type="AlphaFoldDB" id="A0A1H2WM42"/>
<sequence length="40" mass="4315">MTSPLSLALFKAMSTYDDEVRKAKAPALAPRAFDDATASR</sequence>
<reference evidence="2" key="1">
    <citation type="submission" date="2016-10" db="EMBL/GenBank/DDBJ databases">
        <authorList>
            <person name="Varghese N."/>
            <person name="Submissions S."/>
        </authorList>
    </citation>
    <scope>NUCLEOTIDE SEQUENCE [LARGE SCALE GENOMIC DNA]</scope>
    <source>
        <strain evidence="2">NRRL B-59562</strain>
    </source>
</reference>
<dbReference type="EMBL" id="FNNU01000002">
    <property type="protein sequence ID" value="SDW81597.1"/>
    <property type="molecule type" value="Genomic_DNA"/>
</dbReference>
<proteinExistence type="predicted"/>
<accession>A0A1H2WM42</accession>
<evidence type="ECO:0000313" key="2">
    <source>
        <dbReference type="Proteomes" id="UP000243778"/>
    </source>
</evidence>
<gene>
    <name evidence="1" type="ORF">SAMN05216287_1595</name>
</gene>
<organism evidence="1 2">
    <name type="scientific">Pseudomonas kuykendallii</name>
    <dbReference type="NCBI Taxonomy" id="1007099"/>
    <lineage>
        <taxon>Bacteria</taxon>
        <taxon>Pseudomonadati</taxon>
        <taxon>Pseudomonadota</taxon>
        <taxon>Gammaproteobacteria</taxon>
        <taxon>Pseudomonadales</taxon>
        <taxon>Pseudomonadaceae</taxon>
        <taxon>Pseudomonas</taxon>
    </lineage>
</organism>
<dbReference type="Proteomes" id="UP000243778">
    <property type="component" value="Unassembled WGS sequence"/>
</dbReference>
<protein>
    <submittedName>
        <fullName evidence="1">Uncharacterized protein</fullName>
    </submittedName>
</protein>
<name>A0A1H2WM42_9PSED</name>
<keyword evidence="2" id="KW-1185">Reference proteome</keyword>